<name>A0A1I0MNY3_9BACT</name>
<feature type="transmembrane region" description="Helical" evidence="6">
    <location>
        <begin position="332"/>
        <end position="353"/>
    </location>
</feature>
<feature type="transmembrane region" description="Helical" evidence="6">
    <location>
        <begin position="373"/>
        <end position="396"/>
    </location>
</feature>
<comment type="subcellular location">
    <subcellularLocation>
        <location evidence="1">Cell membrane</location>
        <topology evidence="1">Multi-pass membrane protein</topology>
    </subcellularLocation>
</comment>
<accession>A0A1I0MNY3</accession>
<dbReference type="PANTHER" id="PTHR30572">
    <property type="entry name" value="MEMBRANE COMPONENT OF TRANSPORTER-RELATED"/>
    <property type="match status" value="1"/>
</dbReference>
<feature type="transmembrane region" description="Helical" evidence="6">
    <location>
        <begin position="279"/>
        <end position="299"/>
    </location>
</feature>
<evidence type="ECO:0000256" key="1">
    <source>
        <dbReference type="ARBA" id="ARBA00004651"/>
    </source>
</evidence>
<dbReference type="PANTHER" id="PTHR30572:SF18">
    <property type="entry name" value="ABC-TYPE MACROLIDE FAMILY EXPORT SYSTEM PERMEASE COMPONENT 2"/>
    <property type="match status" value="1"/>
</dbReference>
<dbReference type="InterPro" id="IPR050250">
    <property type="entry name" value="Macrolide_Exporter_MacB"/>
</dbReference>
<dbReference type="STRING" id="1267423.SAMN05216290_0533"/>
<dbReference type="OrthoDB" id="5933722at2"/>
<evidence type="ECO:0000256" key="3">
    <source>
        <dbReference type="ARBA" id="ARBA00022692"/>
    </source>
</evidence>
<evidence type="ECO:0000256" key="5">
    <source>
        <dbReference type="ARBA" id="ARBA00023136"/>
    </source>
</evidence>
<dbReference type="GO" id="GO:0005886">
    <property type="term" value="C:plasma membrane"/>
    <property type="evidence" value="ECO:0007669"/>
    <property type="project" value="UniProtKB-SubCell"/>
</dbReference>
<feature type="domain" description="ABC3 transporter permease C-terminal" evidence="7">
    <location>
        <begin position="283"/>
        <end position="397"/>
    </location>
</feature>
<sequence length="786" mass="87802">MFKTIIKTALRVFWKERAYAFLNILGLTVGLTASMLLLVYIDGERSVNQFHEKIDRMYQVMEHQNYSGTIFTTTANPGPLKDALKAEMPEVEHFAQFTWEQERLFKLDGQSFKESGRVASEDFFHVFSTKFIEGTKENSLTEPSVLYISESLKKRMFGERQALGASVTVNGWGEYKIGGVFEDIPKNTTLEFDFVIPYAPWGERNDWLEDWGNNGIRGLLTLNQGVDYKQFNEKIKGFVKEKNEGSVVELFVHPWKDVYLKGSFEDGQQAGGRITYVRLFTAVGIFILVIACINFMNLATARSTKRAKEVGVKKVVGSSKAQLILQFMGESVIMSTISALLAGLLIMLLMPSLNELIDKQLTFSFSDPNQMGTLLGLGLIVGLLAGSYPSLFLSNFKPVSVLKGSFRISGWSNGIRKGLVVFQFLISTFLIIATLIIHDQVNFVKNKNLGYQKENIVYLPIEGDLANEESAYLFMSRVLDNPNFSNVTVASNTPISIGSSTSGGYSWEGKAEDSETLFNVLQVGNGFIETLGMEILEGRAFDPSLKSDTMNVIINEQTAKAMNVENPLNYPVTFWGRTGKVIGIVKDFHFSSLHSSIDPIVISLRPESASYFIAKMSTNNTEEGIQYLESLTAEMNPNYPFNYRFLDESYENLYRSETTVGVLANAFSIIAIFISLLGLFGLASFAAEQRIKEIGIRKVLGAGIVNLIMIMSRGFIGLVGFGFIIAAPLAYWFMDDWLNDFEYRIQIGAFAFLLAGFASLIITIITVSFHSVRAARANPVKSLRYE</sequence>
<dbReference type="AlphaFoldDB" id="A0A1I0MNY3"/>
<feature type="transmembrane region" description="Helical" evidence="6">
    <location>
        <begin position="20"/>
        <end position="41"/>
    </location>
</feature>
<evidence type="ECO:0000256" key="2">
    <source>
        <dbReference type="ARBA" id="ARBA00022475"/>
    </source>
</evidence>
<feature type="transmembrane region" description="Helical" evidence="6">
    <location>
        <begin position="662"/>
        <end position="687"/>
    </location>
</feature>
<gene>
    <name evidence="9" type="ORF">SAMN05216290_0533</name>
</gene>
<reference evidence="10" key="1">
    <citation type="submission" date="2016-10" db="EMBL/GenBank/DDBJ databases">
        <authorList>
            <person name="Varghese N."/>
            <person name="Submissions S."/>
        </authorList>
    </citation>
    <scope>NUCLEOTIDE SEQUENCE [LARGE SCALE GENOMIC DNA]</scope>
    <source>
        <strain evidence="10">CGMCC 1.12402</strain>
    </source>
</reference>
<evidence type="ECO:0000256" key="4">
    <source>
        <dbReference type="ARBA" id="ARBA00022989"/>
    </source>
</evidence>
<keyword evidence="2" id="KW-1003">Cell membrane</keyword>
<feature type="domain" description="ABC3 transporter permease C-terminal" evidence="7">
    <location>
        <begin position="666"/>
        <end position="779"/>
    </location>
</feature>
<dbReference type="InterPro" id="IPR003838">
    <property type="entry name" value="ABC3_permease_C"/>
</dbReference>
<organism evidence="9 10">
    <name type="scientific">Roseivirga pacifica</name>
    <dbReference type="NCBI Taxonomy" id="1267423"/>
    <lineage>
        <taxon>Bacteria</taxon>
        <taxon>Pseudomonadati</taxon>
        <taxon>Bacteroidota</taxon>
        <taxon>Cytophagia</taxon>
        <taxon>Cytophagales</taxon>
        <taxon>Roseivirgaceae</taxon>
        <taxon>Roseivirga</taxon>
    </lineage>
</organism>
<dbReference type="Pfam" id="PF02687">
    <property type="entry name" value="FtsX"/>
    <property type="match status" value="2"/>
</dbReference>
<proteinExistence type="predicted"/>
<evidence type="ECO:0000313" key="10">
    <source>
        <dbReference type="Proteomes" id="UP000199437"/>
    </source>
</evidence>
<feature type="transmembrane region" description="Helical" evidence="6">
    <location>
        <begin position="417"/>
        <end position="437"/>
    </location>
</feature>
<keyword evidence="3 6" id="KW-0812">Transmembrane</keyword>
<feature type="transmembrane region" description="Helical" evidence="6">
    <location>
        <begin position="747"/>
        <end position="769"/>
    </location>
</feature>
<keyword evidence="5 6" id="KW-0472">Membrane</keyword>
<dbReference type="Pfam" id="PF12704">
    <property type="entry name" value="MacB_PCD"/>
    <property type="match status" value="1"/>
</dbReference>
<dbReference type="Proteomes" id="UP000199437">
    <property type="component" value="Unassembled WGS sequence"/>
</dbReference>
<dbReference type="InterPro" id="IPR025857">
    <property type="entry name" value="MacB_PCD"/>
</dbReference>
<evidence type="ECO:0000259" key="8">
    <source>
        <dbReference type="Pfam" id="PF12704"/>
    </source>
</evidence>
<dbReference type="GO" id="GO:0022857">
    <property type="term" value="F:transmembrane transporter activity"/>
    <property type="evidence" value="ECO:0007669"/>
    <property type="project" value="TreeGrafter"/>
</dbReference>
<evidence type="ECO:0000259" key="7">
    <source>
        <dbReference type="Pfam" id="PF02687"/>
    </source>
</evidence>
<feature type="transmembrane region" description="Helical" evidence="6">
    <location>
        <begin position="699"/>
        <end position="727"/>
    </location>
</feature>
<dbReference type="RefSeq" id="WP_090256839.1">
    <property type="nucleotide sequence ID" value="NZ_FOIR01000001.1"/>
</dbReference>
<dbReference type="GeneID" id="99985292"/>
<evidence type="ECO:0000313" key="9">
    <source>
        <dbReference type="EMBL" id="SEV89579.1"/>
    </source>
</evidence>
<keyword evidence="9" id="KW-0449">Lipoprotein</keyword>
<feature type="domain" description="MacB-like periplasmic core" evidence="8">
    <location>
        <begin position="21"/>
        <end position="236"/>
    </location>
</feature>
<dbReference type="EMBL" id="FOIR01000001">
    <property type="protein sequence ID" value="SEV89579.1"/>
    <property type="molecule type" value="Genomic_DNA"/>
</dbReference>
<evidence type="ECO:0000256" key="6">
    <source>
        <dbReference type="SAM" id="Phobius"/>
    </source>
</evidence>
<keyword evidence="4 6" id="KW-1133">Transmembrane helix</keyword>
<keyword evidence="10" id="KW-1185">Reference proteome</keyword>
<protein>
    <submittedName>
        <fullName evidence="9">ABC-type transport system, involved in lipoprotein release, permease component</fullName>
    </submittedName>
</protein>